<reference evidence="2" key="2">
    <citation type="submission" date="2025-08" db="UniProtKB">
        <authorList>
            <consortium name="Ensembl"/>
        </authorList>
    </citation>
    <scope>IDENTIFICATION</scope>
</reference>
<reference evidence="2" key="3">
    <citation type="submission" date="2025-09" db="UniProtKB">
        <authorList>
            <consortium name="Ensembl"/>
        </authorList>
    </citation>
    <scope>IDENTIFICATION</scope>
</reference>
<evidence type="ECO:0000313" key="3">
    <source>
        <dbReference type="Proteomes" id="UP000314983"/>
    </source>
</evidence>
<keyword evidence="3" id="KW-1185">Reference proteome</keyword>
<reference evidence="2 3" key="1">
    <citation type="submission" date="2020-05" db="EMBL/GenBank/DDBJ databases">
        <title>Electrophorus electricus (electric eel) genome, fEleEle1, primary haplotype.</title>
        <authorList>
            <person name="Myers G."/>
            <person name="Meyer A."/>
            <person name="Fedrigo O."/>
            <person name="Formenti G."/>
            <person name="Rhie A."/>
            <person name="Tracey A."/>
            <person name="Sims Y."/>
            <person name="Jarvis E.D."/>
        </authorList>
    </citation>
    <scope>NUCLEOTIDE SEQUENCE [LARGE SCALE GENOMIC DNA]</scope>
</reference>
<keyword evidence="1" id="KW-0472">Membrane</keyword>
<dbReference type="Ensembl" id="ENSEEET00000064672.1">
    <property type="protein sequence ID" value="ENSEEEP00000056429.1"/>
    <property type="gene ID" value="ENSEEEG00000028115.1"/>
</dbReference>
<proteinExistence type="predicted"/>
<feature type="transmembrane region" description="Helical" evidence="1">
    <location>
        <begin position="83"/>
        <end position="104"/>
    </location>
</feature>
<name>A0AAY5EIN1_ELEEL</name>
<accession>A0AAY5EIN1</accession>
<organism evidence="2 3">
    <name type="scientific">Electrophorus electricus</name>
    <name type="common">Electric eel</name>
    <name type="synonym">Gymnotus electricus</name>
    <dbReference type="NCBI Taxonomy" id="8005"/>
    <lineage>
        <taxon>Eukaryota</taxon>
        <taxon>Metazoa</taxon>
        <taxon>Chordata</taxon>
        <taxon>Craniata</taxon>
        <taxon>Vertebrata</taxon>
        <taxon>Euteleostomi</taxon>
        <taxon>Actinopterygii</taxon>
        <taxon>Neopterygii</taxon>
        <taxon>Teleostei</taxon>
        <taxon>Ostariophysi</taxon>
        <taxon>Gymnotiformes</taxon>
        <taxon>Gymnotoidei</taxon>
        <taxon>Gymnotidae</taxon>
        <taxon>Electrophorus</taxon>
    </lineage>
</organism>
<dbReference type="AlphaFoldDB" id="A0AAY5EIN1"/>
<evidence type="ECO:0000313" key="2">
    <source>
        <dbReference type="Ensembl" id="ENSEEEP00000056429.1"/>
    </source>
</evidence>
<keyword evidence="1" id="KW-0812">Transmembrane</keyword>
<dbReference type="Proteomes" id="UP000314983">
    <property type="component" value="Chromosome 6"/>
</dbReference>
<evidence type="ECO:0000256" key="1">
    <source>
        <dbReference type="SAM" id="Phobius"/>
    </source>
</evidence>
<feature type="transmembrane region" description="Helical" evidence="1">
    <location>
        <begin position="51"/>
        <end position="71"/>
    </location>
</feature>
<keyword evidence="1" id="KW-1133">Transmembrane helix</keyword>
<protein>
    <submittedName>
        <fullName evidence="2">Uncharacterized protein</fullName>
    </submittedName>
</protein>
<sequence length="155" mass="17140">TSFSLRRVRTWDGYSEERNPLETPLSGLNSGAAGTAQWAVAAPLFAWSFPALFQSTASLTIGTFFAFCTILDKQNILQNILTYVQNILFCLDTMCTTLQFLLLLLQLTHAHIRLSVSSHIWLSILDLFLNIARKGVGQDVSPEGAKVPPPQITTK</sequence>